<accession>A0ABX5UBP3</accession>
<protein>
    <submittedName>
        <fullName evidence="7">S9 family peptidase</fullName>
    </submittedName>
</protein>
<evidence type="ECO:0000256" key="1">
    <source>
        <dbReference type="ARBA" id="ARBA00005228"/>
    </source>
</evidence>
<organism evidence="7 8">
    <name type="scientific">Pseudoduganella umbonata</name>
    <dbReference type="NCBI Taxonomy" id="864828"/>
    <lineage>
        <taxon>Bacteria</taxon>
        <taxon>Pseudomonadati</taxon>
        <taxon>Pseudomonadota</taxon>
        <taxon>Betaproteobacteria</taxon>
        <taxon>Burkholderiales</taxon>
        <taxon>Oxalobacteraceae</taxon>
        <taxon>Telluria group</taxon>
        <taxon>Pseudoduganella</taxon>
    </lineage>
</organism>
<dbReference type="Gene3D" id="2.130.10.120">
    <property type="entry name" value="Prolyl oligopeptidase, N-terminal domain"/>
    <property type="match status" value="1"/>
</dbReference>
<dbReference type="PANTHER" id="PTHR11757:SF19">
    <property type="entry name" value="PROLYL ENDOPEPTIDASE-LIKE"/>
    <property type="match status" value="1"/>
</dbReference>
<gene>
    <name evidence="7" type="ORF">FCL38_01265</name>
</gene>
<evidence type="ECO:0000313" key="7">
    <source>
        <dbReference type="EMBL" id="QCP09219.1"/>
    </source>
</evidence>
<keyword evidence="8" id="KW-1185">Reference proteome</keyword>
<name>A0ABX5UBP3_9BURK</name>
<dbReference type="Pfam" id="PF02897">
    <property type="entry name" value="Peptidase_S9_N"/>
    <property type="match status" value="1"/>
</dbReference>
<dbReference type="SUPFAM" id="SSF50993">
    <property type="entry name" value="Peptidase/esterase 'gauge' domain"/>
    <property type="match status" value="1"/>
</dbReference>
<dbReference type="PROSITE" id="PS51318">
    <property type="entry name" value="TAT"/>
    <property type="match status" value="1"/>
</dbReference>
<evidence type="ECO:0000259" key="6">
    <source>
        <dbReference type="Pfam" id="PF02897"/>
    </source>
</evidence>
<dbReference type="Pfam" id="PF00326">
    <property type="entry name" value="Peptidase_S9"/>
    <property type="match status" value="1"/>
</dbReference>
<evidence type="ECO:0000313" key="8">
    <source>
        <dbReference type="Proteomes" id="UP000298763"/>
    </source>
</evidence>
<keyword evidence="2" id="KW-0645">Protease</keyword>
<dbReference type="Gene3D" id="3.40.50.1820">
    <property type="entry name" value="alpha/beta hydrolase"/>
    <property type="match status" value="1"/>
</dbReference>
<dbReference type="PRINTS" id="PR00862">
    <property type="entry name" value="PROLIGOPTASE"/>
</dbReference>
<dbReference type="InterPro" id="IPR029058">
    <property type="entry name" value="AB_hydrolase_fold"/>
</dbReference>
<dbReference type="SUPFAM" id="SSF53474">
    <property type="entry name" value="alpha/beta-Hydrolases"/>
    <property type="match status" value="1"/>
</dbReference>
<reference evidence="7 8" key="1">
    <citation type="submission" date="2019-05" db="EMBL/GenBank/DDBJ databases">
        <title>Draft Genome Sequences of Six Type Strains of the Genus Massilia.</title>
        <authorList>
            <person name="Miess H."/>
            <person name="Frediansyhah A."/>
            <person name="Gross H."/>
        </authorList>
    </citation>
    <scope>NUCLEOTIDE SEQUENCE [LARGE SCALE GENOMIC DNA]</scope>
    <source>
        <strain evidence="7 8">DSMZ 26121</strain>
    </source>
</reference>
<dbReference type="Proteomes" id="UP000298763">
    <property type="component" value="Chromosome"/>
</dbReference>
<proteinExistence type="inferred from homology"/>
<feature type="domain" description="Peptidase S9 prolyl oligopeptidase catalytic" evidence="5">
    <location>
        <begin position="536"/>
        <end position="747"/>
    </location>
</feature>
<comment type="similarity">
    <text evidence="1">Belongs to the peptidase S9A family.</text>
</comment>
<evidence type="ECO:0000256" key="2">
    <source>
        <dbReference type="ARBA" id="ARBA00022670"/>
    </source>
</evidence>
<dbReference type="PANTHER" id="PTHR11757">
    <property type="entry name" value="PROTEASE FAMILY S9A OLIGOPEPTIDASE"/>
    <property type="match status" value="1"/>
</dbReference>
<dbReference type="InterPro" id="IPR051543">
    <property type="entry name" value="Serine_Peptidase_S9A"/>
</dbReference>
<sequence>MPSTMAPHGCAGRCRIPRYRTRGCRMTDRRRFLVSAAATAAATLLPGLPARAAKAPRWPMPPQHARKPAAVGALGYRRIDDYAWFQPRDWHAVLRAPDTLDAPVKAVVQRENDYTAAMLAPTEALQKQLSGRMAALEGIAGAPIEVRNGDWLYYRRSRQGSDHPVHARRSVAGGAEQVLLDVGTEAHGKTFYSLSWGGPQFSRDGRLVGWAADQTGSGIFSVLVREIATGKMVVDDIGDAHGGFAFSPDGRYLYWVGRSDKGRPSTVHRRDLQAGGAGTERGDMLIYEEKDPAFFMGLHTTAAGGYVVIRIFNGDMAEARLVPMSDPTAAPLLVEPRTPGLHYDVDEWNGKLLVLTDADGAADYKLMTASAAAPGRAGWQPLVDHQPGRFIAAIHPFAGHLVREEWRDALPRLVVMAADGTEREIGFDEAAYAISVPAGQGWHSPTLAFTYQSPRTPAAPCALTLATAQYARAGKPVASKAFDRQRYEVRRLNARADDGALVPITVLMRKGQKLDGSAPLFQYGYGSYGATVDADFSPAAIALVEQGWIYAIAHVRGGAERGTDWWRSVLKRGKRKTFTDFIACAEFLIAQGYTRRQRIVAHGYSAGGLLMGAVYTMRPDLWAGVIAQVPFLDVLSTMEHFDIHPLGTTSFPFWGDPRIPEDHAYMASYSPYDNLRPAAYPALLAQGSVADDRVAFWEPLKFAAKARGLTTAGNPILSKTLLYAGHMGDPGTNAARAQHATYLAFAIWAAERRWGEVPQRPTPAG</sequence>
<evidence type="ECO:0000256" key="3">
    <source>
        <dbReference type="ARBA" id="ARBA00022801"/>
    </source>
</evidence>
<evidence type="ECO:0000259" key="5">
    <source>
        <dbReference type="Pfam" id="PF00326"/>
    </source>
</evidence>
<dbReference type="InterPro" id="IPR023302">
    <property type="entry name" value="Pept_S9A_N"/>
</dbReference>
<evidence type="ECO:0000256" key="4">
    <source>
        <dbReference type="ARBA" id="ARBA00022825"/>
    </source>
</evidence>
<dbReference type="InterPro" id="IPR001375">
    <property type="entry name" value="Peptidase_S9_cat"/>
</dbReference>
<dbReference type="InterPro" id="IPR006311">
    <property type="entry name" value="TAT_signal"/>
</dbReference>
<feature type="domain" description="Peptidase S9A N-terminal" evidence="6">
    <location>
        <begin position="63"/>
        <end position="467"/>
    </location>
</feature>
<keyword evidence="4" id="KW-0720">Serine protease</keyword>
<keyword evidence="3" id="KW-0378">Hydrolase</keyword>
<dbReference type="EMBL" id="CP040017">
    <property type="protein sequence ID" value="QCP09219.1"/>
    <property type="molecule type" value="Genomic_DNA"/>
</dbReference>
<dbReference type="InterPro" id="IPR002470">
    <property type="entry name" value="Peptidase_S9A"/>
</dbReference>